<comment type="similarity">
    <text evidence="1 6">Belongs to the sigma-70 factor family.</text>
</comment>
<evidence type="ECO:0000256" key="4">
    <source>
        <dbReference type="ARBA" id="ARBA00023125"/>
    </source>
</evidence>
<dbReference type="KEGG" id="dpi:BN4_12514"/>
<dbReference type="Pfam" id="PF04539">
    <property type="entry name" value="Sigma70_r3"/>
    <property type="match status" value="1"/>
</dbReference>
<dbReference type="PROSITE" id="PS00716">
    <property type="entry name" value="SIGMA70_2"/>
    <property type="match status" value="1"/>
</dbReference>
<keyword evidence="4 6" id="KW-0238">DNA-binding</keyword>
<gene>
    <name evidence="10" type="ordered locus">BN4_12514</name>
</gene>
<proteinExistence type="inferred from homology"/>
<dbReference type="GO" id="GO:0006352">
    <property type="term" value="P:DNA-templated transcription initiation"/>
    <property type="evidence" value="ECO:0007669"/>
    <property type="project" value="InterPro"/>
</dbReference>
<dbReference type="STRING" id="1322246.BN4_12514"/>
<dbReference type="Proteomes" id="UP000011724">
    <property type="component" value="Chromosome"/>
</dbReference>
<dbReference type="SUPFAM" id="SSF88946">
    <property type="entry name" value="Sigma2 domain of RNA polymerase sigma factors"/>
    <property type="match status" value="1"/>
</dbReference>
<keyword evidence="2 6" id="KW-0805">Transcription regulation</keyword>
<dbReference type="InterPro" id="IPR036388">
    <property type="entry name" value="WH-like_DNA-bd_sf"/>
</dbReference>
<dbReference type="InterPro" id="IPR007624">
    <property type="entry name" value="RNA_pol_sigma70_r3"/>
</dbReference>
<dbReference type="InterPro" id="IPR050813">
    <property type="entry name" value="Sigma-70_Factor"/>
</dbReference>
<keyword evidence="11" id="KW-1185">Reference proteome</keyword>
<feature type="compositionally biased region" description="Basic and acidic residues" evidence="7">
    <location>
        <begin position="1"/>
        <end position="14"/>
    </location>
</feature>
<dbReference type="Gene3D" id="1.10.601.10">
    <property type="entry name" value="RNA Polymerase Primary Sigma Factor"/>
    <property type="match status" value="1"/>
</dbReference>
<sequence>MPSTEKKTAKHTEVVEPEIMDSELDKTDSDEPELDDAVLADLEAESKKSRPPAKIAPVEKRLPAFQSQTSKEVRVRDPLQLYLKEIARFPMLEPEEEYALAKRVQDENDQDAAFKLVSSHLRLVVKIAMDFQRRWMQNALDLIQEGNVGLLKAVTKFDPEKGIKFSYYAAFWVKAYILKYIMDNWRMVKVGTTQTQRKLFYNLNKERQRLQTMGFDPTTEALSKSLGVSETEIEEMDQRLSKNDMSLNTPLGEDSDATKMDFLPSLGPGVEDTIASDQLVELLLENIKAIRPKLNEKELAILDDRLLSEDPITLREIGERFEVTRERVRQIEARLLAKIREFMTDKVKDFSKDWVLEHD</sequence>
<evidence type="ECO:0000256" key="2">
    <source>
        <dbReference type="ARBA" id="ARBA00023015"/>
    </source>
</evidence>
<dbReference type="GO" id="GO:0003677">
    <property type="term" value="F:DNA binding"/>
    <property type="evidence" value="ECO:0007669"/>
    <property type="project" value="UniProtKB-KW"/>
</dbReference>
<dbReference type="AlphaFoldDB" id="M1WRT0"/>
<dbReference type="PROSITE" id="PS00715">
    <property type="entry name" value="SIGMA70_1"/>
    <property type="match status" value="1"/>
</dbReference>
<dbReference type="Pfam" id="PF00140">
    <property type="entry name" value="Sigma70_r1_2"/>
    <property type="match status" value="1"/>
</dbReference>
<evidence type="ECO:0000256" key="5">
    <source>
        <dbReference type="ARBA" id="ARBA00023163"/>
    </source>
</evidence>
<dbReference type="Pfam" id="PF04545">
    <property type="entry name" value="Sigma70_r4"/>
    <property type="match status" value="1"/>
</dbReference>
<reference evidence="10 11" key="1">
    <citation type="journal article" date="2013" name="PLoS ONE">
        <title>The first genomic and proteomic characterization of a deep-sea sulfate reducer: insights into the piezophilic lifestyle of Desulfovibrio piezophilus.</title>
        <authorList>
            <person name="Pradel N."/>
            <person name="Ji B."/>
            <person name="Gimenez G."/>
            <person name="Talla E."/>
            <person name="Lenoble P."/>
            <person name="Garel M."/>
            <person name="Tamburini C."/>
            <person name="Fourquet P."/>
            <person name="Lebrun R."/>
            <person name="Bertin P."/>
            <person name="Denis Y."/>
            <person name="Pophillat M."/>
            <person name="Barbe V."/>
            <person name="Ollivier B."/>
            <person name="Dolla A."/>
        </authorList>
    </citation>
    <scope>NUCLEOTIDE SEQUENCE [LARGE SCALE GENOMIC DNA]</scope>
    <source>
        <strain evidence="11">DSM 10523 / SB164P1</strain>
    </source>
</reference>
<evidence type="ECO:0000259" key="8">
    <source>
        <dbReference type="PROSITE" id="PS00715"/>
    </source>
</evidence>
<dbReference type="InterPro" id="IPR007630">
    <property type="entry name" value="RNA_pol_sigma70_r4"/>
</dbReference>
<reference evidence="11" key="2">
    <citation type="journal article" date="2013" name="Stand. Genomic Sci.">
        <title>Complete genome sequence of Desulfocapsa sulfexigens, a marine deltaproteobacterium specialized in disproportionating inorganic sulfur compounds.</title>
        <authorList>
            <person name="Finster K.W."/>
            <person name="Kjeldsen K.U."/>
            <person name="Kube M."/>
            <person name="Reinhardt R."/>
            <person name="Mussmann M."/>
            <person name="Amann R."/>
            <person name="Schreiber L."/>
        </authorList>
    </citation>
    <scope>NUCLEOTIDE SEQUENCE [LARGE SCALE GENOMIC DNA]</scope>
    <source>
        <strain evidence="11">DSM 10523 / SB164P1</strain>
    </source>
</reference>
<feature type="domain" description="RNA polymerase sigma-70" evidence="9">
    <location>
        <begin position="313"/>
        <end position="339"/>
    </location>
</feature>
<dbReference type="RefSeq" id="WP_015415792.1">
    <property type="nucleotide sequence ID" value="NC_020409.1"/>
</dbReference>
<evidence type="ECO:0000313" key="11">
    <source>
        <dbReference type="Proteomes" id="UP000011724"/>
    </source>
</evidence>
<dbReference type="PANTHER" id="PTHR30376:SF3">
    <property type="entry name" value="RNA POLYMERASE SIGMA FACTOR RPOH"/>
    <property type="match status" value="1"/>
</dbReference>
<evidence type="ECO:0000256" key="7">
    <source>
        <dbReference type="SAM" id="MobiDB-lite"/>
    </source>
</evidence>
<dbReference type="PRINTS" id="PR00046">
    <property type="entry name" value="SIGMA70FCT"/>
</dbReference>
<evidence type="ECO:0000313" key="10">
    <source>
        <dbReference type="EMBL" id="CCH49749.1"/>
    </source>
</evidence>
<dbReference type="EMBL" id="FO203427">
    <property type="protein sequence ID" value="CCH49749.1"/>
    <property type="molecule type" value="Genomic_DNA"/>
</dbReference>
<protein>
    <recommendedName>
        <fullName evidence="6">RNA polymerase sigma factor</fullName>
    </recommendedName>
</protein>
<dbReference type="PANTHER" id="PTHR30376">
    <property type="entry name" value="SIGMA FACTOR RPOH HEAT SHOCK RELATED"/>
    <property type="match status" value="1"/>
</dbReference>
<dbReference type="InterPro" id="IPR000943">
    <property type="entry name" value="RNA_pol_sigma70"/>
</dbReference>
<evidence type="ECO:0000259" key="9">
    <source>
        <dbReference type="PROSITE" id="PS00716"/>
    </source>
</evidence>
<keyword evidence="3 6" id="KW-0731">Sigma factor</keyword>
<dbReference type="SUPFAM" id="SSF88659">
    <property type="entry name" value="Sigma3 and sigma4 domains of RNA polymerase sigma factors"/>
    <property type="match status" value="2"/>
</dbReference>
<evidence type="ECO:0000256" key="6">
    <source>
        <dbReference type="RuleBase" id="RU362124"/>
    </source>
</evidence>
<dbReference type="InterPro" id="IPR014284">
    <property type="entry name" value="RNA_pol_sigma-70_dom"/>
</dbReference>
<dbReference type="eggNOG" id="COG0568">
    <property type="taxonomic scope" value="Bacteria"/>
</dbReference>
<feature type="domain" description="RNA polymerase sigma-70" evidence="8">
    <location>
        <begin position="141"/>
        <end position="154"/>
    </location>
</feature>
<evidence type="ECO:0000256" key="1">
    <source>
        <dbReference type="ARBA" id="ARBA00007788"/>
    </source>
</evidence>
<name>M1WRT0_PSEP2</name>
<dbReference type="Pfam" id="PF04542">
    <property type="entry name" value="Sigma70_r2"/>
    <property type="match status" value="1"/>
</dbReference>
<organism evidence="10 11">
    <name type="scientific">Pseudodesulfovibrio piezophilus (strain DSM 21447 / JCM 15486 / C1TLV30)</name>
    <name type="common">Desulfovibrio piezophilus</name>
    <dbReference type="NCBI Taxonomy" id="1322246"/>
    <lineage>
        <taxon>Bacteria</taxon>
        <taxon>Pseudomonadati</taxon>
        <taxon>Thermodesulfobacteriota</taxon>
        <taxon>Desulfovibrionia</taxon>
        <taxon>Desulfovibrionales</taxon>
        <taxon>Desulfovibrionaceae</taxon>
    </lineage>
</organism>
<dbReference type="InterPro" id="IPR009042">
    <property type="entry name" value="RNA_pol_sigma70_r1_2"/>
</dbReference>
<comment type="function">
    <text evidence="6">Sigma factors are initiation factors that promote the attachment of RNA polymerase to specific initiation sites and are then released.</text>
</comment>
<dbReference type="GO" id="GO:0016987">
    <property type="term" value="F:sigma factor activity"/>
    <property type="evidence" value="ECO:0007669"/>
    <property type="project" value="UniProtKB-KW"/>
</dbReference>
<feature type="region of interest" description="Disordered" evidence="7">
    <location>
        <begin position="1"/>
        <end position="55"/>
    </location>
</feature>
<accession>M1WRT0</accession>
<dbReference type="NCBIfam" id="NF005143">
    <property type="entry name" value="PRK06596.1"/>
    <property type="match status" value="1"/>
</dbReference>
<dbReference type="BioCyc" id="DPIE1322246:BN4_RS12615-MONOMER"/>
<dbReference type="NCBIfam" id="TIGR02937">
    <property type="entry name" value="sigma70-ECF"/>
    <property type="match status" value="1"/>
</dbReference>
<dbReference type="HOGENOM" id="CLU_014793_3_5_7"/>
<dbReference type="PATRIC" id="fig|879567.3.peg.2692"/>
<dbReference type="InterPro" id="IPR013324">
    <property type="entry name" value="RNA_pol_sigma_r3/r4-like"/>
</dbReference>
<dbReference type="Gene3D" id="1.10.10.10">
    <property type="entry name" value="Winged helix-like DNA-binding domain superfamily/Winged helix DNA-binding domain"/>
    <property type="match status" value="2"/>
</dbReference>
<evidence type="ECO:0000256" key="3">
    <source>
        <dbReference type="ARBA" id="ARBA00023082"/>
    </source>
</evidence>
<dbReference type="InterPro" id="IPR013325">
    <property type="entry name" value="RNA_pol_sigma_r2"/>
</dbReference>
<dbReference type="InterPro" id="IPR007627">
    <property type="entry name" value="RNA_pol_sigma70_r2"/>
</dbReference>
<keyword evidence="5 6" id="KW-0804">Transcription</keyword>